<comment type="caution">
    <text evidence="2">The sequence shown here is derived from an EMBL/GenBank/DDBJ whole genome shotgun (WGS) entry which is preliminary data.</text>
</comment>
<feature type="transmembrane region" description="Helical" evidence="1">
    <location>
        <begin position="60"/>
        <end position="79"/>
    </location>
</feature>
<name>A0A921IPZ1_9ACTN</name>
<evidence type="ECO:0000256" key="1">
    <source>
        <dbReference type="SAM" id="Phobius"/>
    </source>
</evidence>
<sequence>MNGSSGSRLSPNRKYLKVASLLQVVALAALILGIICFTGANYAEADAGVLGVLMVSIDGILYLLCAALSFITAFMGIHGANRPSALGSHRLLAVLTVLVGIVTCVVSGLGQTIPVLDALVILFGLIAAILDTMVRKELDR</sequence>
<dbReference type="AlphaFoldDB" id="A0A921IPZ1"/>
<gene>
    <name evidence="2" type="ORF">K8U80_00290</name>
</gene>
<evidence type="ECO:0000313" key="2">
    <source>
        <dbReference type="EMBL" id="HJG29820.1"/>
    </source>
</evidence>
<keyword evidence="1" id="KW-0472">Membrane</keyword>
<protein>
    <submittedName>
        <fullName evidence="2">Uncharacterized protein</fullName>
    </submittedName>
</protein>
<dbReference type="EMBL" id="DYVF01000002">
    <property type="protein sequence ID" value="HJG29820.1"/>
    <property type="molecule type" value="Genomic_DNA"/>
</dbReference>
<feature type="transmembrane region" description="Helical" evidence="1">
    <location>
        <begin position="115"/>
        <end position="134"/>
    </location>
</feature>
<accession>A0A921IPZ1</accession>
<feature type="transmembrane region" description="Helical" evidence="1">
    <location>
        <begin position="91"/>
        <end position="109"/>
    </location>
</feature>
<evidence type="ECO:0000313" key="3">
    <source>
        <dbReference type="Proteomes" id="UP000746751"/>
    </source>
</evidence>
<dbReference type="Proteomes" id="UP000746751">
    <property type="component" value="Unassembled WGS sequence"/>
</dbReference>
<organism evidence="2 3">
    <name type="scientific">Collinsella ihumii</name>
    <dbReference type="NCBI Taxonomy" id="1720204"/>
    <lineage>
        <taxon>Bacteria</taxon>
        <taxon>Bacillati</taxon>
        <taxon>Actinomycetota</taxon>
        <taxon>Coriobacteriia</taxon>
        <taxon>Coriobacteriales</taxon>
        <taxon>Coriobacteriaceae</taxon>
        <taxon>Collinsella</taxon>
    </lineage>
</organism>
<keyword evidence="1" id="KW-0812">Transmembrane</keyword>
<keyword evidence="1" id="KW-1133">Transmembrane helix</keyword>
<reference evidence="2" key="2">
    <citation type="submission" date="2021-09" db="EMBL/GenBank/DDBJ databases">
        <authorList>
            <person name="Gilroy R."/>
        </authorList>
    </citation>
    <scope>NUCLEOTIDE SEQUENCE</scope>
    <source>
        <strain evidence="2">ChiGjej2B2-7701</strain>
    </source>
</reference>
<proteinExistence type="predicted"/>
<feature type="transmembrane region" description="Helical" evidence="1">
    <location>
        <begin position="21"/>
        <end position="40"/>
    </location>
</feature>
<reference evidence="2" key="1">
    <citation type="journal article" date="2021" name="PeerJ">
        <title>Extensive microbial diversity within the chicken gut microbiome revealed by metagenomics and culture.</title>
        <authorList>
            <person name="Gilroy R."/>
            <person name="Ravi A."/>
            <person name="Getino M."/>
            <person name="Pursley I."/>
            <person name="Horton D.L."/>
            <person name="Alikhan N.F."/>
            <person name="Baker D."/>
            <person name="Gharbi K."/>
            <person name="Hall N."/>
            <person name="Watson M."/>
            <person name="Adriaenssens E.M."/>
            <person name="Foster-Nyarko E."/>
            <person name="Jarju S."/>
            <person name="Secka A."/>
            <person name="Antonio M."/>
            <person name="Oren A."/>
            <person name="Chaudhuri R.R."/>
            <person name="La Ragione R."/>
            <person name="Hildebrand F."/>
            <person name="Pallen M.J."/>
        </authorList>
    </citation>
    <scope>NUCLEOTIDE SEQUENCE</scope>
    <source>
        <strain evidence="2">ChiGjej2B2-7701</strain>
    </source>
</reference>